<keyword evidence="11" id="KW-1185">Reference proteome</keyword>
<evidence type="ECO:0000256" key="2">
    <source>
        <dbReference type="ARBA" id="ARBA00010992"/>
    </source>
</evidence>
<organism evidence="10 11">
    <name type="scientific">Elysia chlorotica</name>
    <name type="common">Eastern emerald elysia</name>
    <name type="synonym">Sea slug</name>
    <dbReference type="NCBI Taxonomy" id="188477"/>
    <lineage>
        <taxon>Eukaryota</taxon>
        <taxon>Metazoa</taxon>
        <taxon>Spiralia</taxon>
        <taxon>Lophotrochozoa</taxon>
        <taxon>Mollusca</taxon>
        <taxon>Gastropoda</taxon>
        <taxon>Heterobranchia</taxon>
        <taxon>Euthyneura</taxon>
        <taxon>Panpulmonata</taxon>
        <taxon>Sacoglossa</taxon>
        <taxon>Placobranchoidea</taxon>
        <taxon>Plakobranchidae</taxon>
        <taxon>Elysia</taxon>
    </lineage>
</organism>
<dbReference type="PROSITE" id="PS00217">
    <property type="entry name" value="SUGAR_TRANSPORT_2"/>
    <property type="match status" value="1"/>
</dbReference>
<dbReference type="PANTHER" id="PTHR48020">
    <property type="entry name" value="PROTON MYO-INOSITOL COTRANSPORTER"/>
    <property type="match status" value="1"/>
</dbReference>
<dbReference type="InterPro" id="IPR005829">
    <property type="entry name" value="Sugar_transporter_CS"/>
</dbReference>
<feature type="transmembrane region" description="Helical" evidence="8">
    <location>
        <begin position="216"/>
        <end position="235"/>
    </location>
</feature>
<feature type="transmembrane region" description="Helical" evidence="8">
    <location>
        <begin position="301"/>
        <end position="325"/>
    </location>
</feature>
<keyword evidence="5 8" id="KW-1133">Transmembrane helix</keyword>
<reference evidence="10 11" key="1">
    <citation type="submission" date="2019-01" db="EMBL/GenBank/DDBJ databases">
        <title>A draft genome assembly of the solar-powered sea slug Elysia chlorotica.</title>
        <authorList>
            <person name="Cai H."/>
            <person name="Li Q."/>
            <person name="Fang X."/>
            <person name="Li J."/>
            <person name="Curtis N.E."/>
            <person name="Altenburger A."/>
            <person name="Shibata T."/>
            <person name="Feng M."/>
            <person name="Maeda T."/>
            <person name="Schwartz J.A."/>
            <person name="Shigenobu S."/>
            <person name="Lundholm N."/>
            <person name="Nishiyama T."/>
            <person name="Yang H."/>
            <person name="Hasebe M."/>
            <person name="Li S."/>
            <person name="Pierce S.K."/>
            <person name="Wang J."/>
        </authorList>
    </citation>
    <scope>NUCLEOTIDE SEQUENCE [LARGE SCALE GENOMIC DNA]</scope>
    <source>
        <strain evidence="10">EC2010</strain>
        <tissue evidence="10">Whole organism of an adult</tissue>
    </source>
</reference>
<dbReference type="STRING" id="188477.A0A433U473"/>
<feature type="domain" description="Major facilitator superfamily (MFS) profile" evidence="9">
    <location>
        <begin position="60"/>
        <end position="570"/>
    </location>
</feature>
<feature type="transmembrane region" description="Helical" evidence="8">
    <location>
        <begin position="184"/>
        <end position="210"/>
    </location>
</feature>
<evidence type="ECO:0000313" key="11">
    <source>
        <dbReference type="Proteomes" id="UP000271974"/>
    </source>
</evidence>
<dbReference type="Proteomes" id="UP000271974">
    <property type="component" value="Unassembled WGS sequence"/>
</dbReference>
<keyword evidence="4 8" id="KW-0812">Transmembrane</keyword>
<keyword evidence="3 7" id="KW-0813">Transport</keyword>
<evidence type="ECO:0000256" key="6">
    <source>
        <dbReference type="ARBA" id="ARBA00023136"/>
    </source>
</evidence>
<evidence type="ECO:0000256" key="8">
    <source>
        <dbReference type="SAM" id="Phobius"/>
    </source>
</evidence>
<evidence type="ECO:0000256" key="5">
    <source>
        <dbReference type="ARBA" id="ARBA00022989"/>
    </source>
</evidence>
<comment type="caution">
    <text evidence="10">The sequence shown here is derived from an EMBL/GenBank/DDBJ whole genome shotgun (WGS) entry which is preliminary data.</text>
</comment>
<dbReference type="GO" id="GO:0016324">
    <property type="term" value="C:apical plasma membrane"/>
    <property type="evidence" value="ECO:0007669"/>
    <property type="project" value="TreeGrafter"/>
</dbReference>
<feature type="transmembrane region" description="Helical" evidence="8">
    <location>
        <begin position="337"/>
        <end position="360"/>
    </location>
</feature>
<feature type="transmembrane region" description="Helical" evidence="8">
    <location>
        <begin position="56"/>
        <end position="86"/>
    </location>
</feature>
<dbReference type="InterPro" id="IPR020846">
    <property type="entry name" value="MFS_dom"/>
</dbReference>
<dbReference type="OrthoDB" id="6339427at2759"/>
<dbReference type="Gene3D" id="1.20.1250.20">
    <property type="entry name" value="MFS general substrate transporter like domains"/>
    <property type="match status" value="2"/>
</dbReference>
<feature type="non-terminal residue" evidence="10">
    <location>
        <position position="1"/>
    </location>
</feature>
<gene>
    <name evidence="10" type="ORF">EGW08_003630</name>
</gene>
<protein>
    <recommendedName>
        <fullName evidence="9">Major facilitator superfamily (MFS) profile domain-containing protein</fullName>
    </recommendedName>
</protein>
<proteinExistence type="inferred from homology"/>
<evidence type="ECO:0000256" key="1">
    <source>
        <dbReference type="ARBA" id="ARBA00004141"/>
    </source>
</evidence>
<dbReference type="NCBIfam" id="TIGR00879">
    <property type="entry name" value="SP"/>
    <property type="match status" value="1"/>
</dbReference>
<evidence type="ECO:0000313" key="10">
    <source>
        <dbReference type="EMBL" id="RUS88604.1"/>
    </source>
</evidence>
<accession>A0A433U473</accession>
<feature type="transmembrane region" description="Helical" evidence="8">
    <location>
        <begin position="98"/>
        <end position="118"/>
    </location>
</feature>
<feature type="transmembrane region" description="Helical" evidence="8">
    <location>
        <begin position="518"/>
        <end position="536"/>
    </location>
</feature>
<dbReference type="GO" id="GO:0005366">
    <property type="term" value="F:myo-inositol:proton symporter activity"/>
    <property type="evidence" value="ECO:0007669"/>
    <property type="project" value="TreeGrafter"/>
</dbReference>
<feature type="transmembrane region" description="Helical" evidence="8">
    <location>
        <begin position="477"/>
        <end position="497"/>
    </location>
</feature>
<feature type="transmembrane region" description="Helical" evidence="8">
    <location>
        <begin position="125"/>
        <end position="143"/>
    </location>
</feature>
<comment type="subcellular location">
    <subcellularLocation>
        <location evidence="1">Membrane</location>
        <topology evidence="1">Multi-pass membrane protein</topology>
    </subcellularLocation>
</comment>
<dbReference type="InterPro" id="IPR005828">
    <property type="entry name" value="MFS_sugar_transport-like"/>
</dbReference>
<feature type="transmembrane region" description="Helical" evidence="8">
    <location>
        <begin position="548"/>
        <end position="566"/>
    </location>
</feature>
<dbReference type="Pfam" id="PF00083">
    <property type="entry name" value="Sugar_tr"/>
    <property type="match status" value="2"/>
</dbReference>
<feature type="transmembrane region" description="Helical" evidence="8">
    <location>
        <begin position="149"/>
        <end position="172"/>
    </location>
</feature>
<dbReference type="SUPFAM" id="SSF103473">
    <property type="entry name" value="MFS general substrate transporter"/>
    <property type="match status" value="1"/>
</dbReference>
<dbReference type="PROSITE" id="PS00216">
    <property type="entry name" value="SUGAR_TRANSPORT_1"/>
    <property type="match status" value="1"/>
</dbReference>
<comment type="similarity">
    <text evidence="2 7">Belongs to the major facilitator superfamily. Sugar transporter (TC 2.A.1.1) family.</text>
</comment>
<sequence>VVDGGNPTKPDHSGIIPPVDIVLPDKRAPHHNKDYPEPLYATVDEKSGKEMATPRFVYVLSSLATIGGFLFGYDIGIVAGSMLFIQPYFELSTLWQEAIVSGTVGAAAVAALMAGWLTDRVGRKPTVMVSSVVFTIGGILMGAAPTKEILLLGRIVSGLGVGLASVVVPVYVAEASPPHIRGRLVSLHQLLINTGIIVSSLLAGGFSYVVPDGWRYMLGMAAVPGVVQFLGFLFMPESPRWLVGKGKMEDARAILLRMRGGADVEEELEEIRMTVLEAEKDSAEGIQHIIKILRSRHVRRALLVGCGLLFFQQWCGINTVIYYSGSVLKMAGFPVKYAIWLVTVPNLINFLASFIGIYLVEKIGRRYLLIGSLAGTIVGLVILAVGFQLAASNPATLSSSVVETDHSGNLISTCFRKHTSCESCVKDNSCGFCYSGKDDGSCLPSDNSVHSTEGRCNMSSSSELEFKWAYEFCPSDYTWIALIGMAVFVFAFAPGLGPMPWTINSEIYPLWARSTCNSVAACTAWVCNLVISFTFLTMTETVTTHGTFWLFAAITVLGVLFMVLLLPETKDKTLEQVEQLFMNKAELSALAQARMQQEDGKDDEV</sequence>
<dbReference type="PANTHER" id="PTHR48020:SF12">
    <property type="entry name" value="PROTON MYO-INOSITOL COTRANSPORTER"/>
    <property type="match status" value="1"/>
</dbReference>
<name>A0A433U473_ELYCH</name>
<evidence type="ECO:0000256" key="7">
    <source>
        <dbReference type="RuleBase" id="RU003346"/>
    </source>
</evidence>
<dbReference type="AlphaFoldDB" id="A0A433U473"/>
<evidence type="ECO:0000259" key="9">
    <source>
        <dbReference type="PROSITE" id="PS50850"/>
    </source>
</evidence>
<dbReference type="InterPro" id="IPR050814">
    <property type="entry name" value="Myo-inositol_Transporter"/>
</dbReference>
<dbReference type="InterPro" id="IPR036259">
    <property type="entry name" value="MFS_trans_sf"/>
</dbReference>
<feature type="transmembrane region" description="Helical" evidence="8">
    <location>
        <begin position="367"/>
        <end position="391"/>
    </location>
</feature>
<keyword evidence="6 8" id="KW-0472">Membrane</keyword>
<dbReference type="InterPro" id="IPR003663">
    <property type="entry name" value="Sugar/inositol_transpt"/>
</dbReference>
<dbReference type="EMBL" id="RQTK01000078">
    <property type="protein sequence ID" value="RUS88604.1"/>
    <property type="molecule type" value="Genomic_DNA"/>
</dbReference>
<dbReference type="PRINTS" id="PR00171">
    <property type="entry name" value="SUGRTRNSPORT"/>
</dbReference>
<evidence type="ECO:0000256" key="3">
    <source>
        <dbReference type="ARBA" id="ARBA00022448"/>
    </source>
</evidence>
<evidence type="ECO:0000256" key="4">
    <source>
        <dbReference type="ARBA" id="ARBA00022692"/>
    </source>
</evidence>
<dbReference type="PROSITE" id="PS50850">
    <property type="entry name" value="MFS"/>
    <property type="match status" value="1"/>
</dbReference>